<dbReference type="Gene3D" id="3.40.50.10600">
    <property type="entry name" value="SpoIIaa-like domains"/>
    <property type="match status" value="1"/>
</dbReference>
<keyword evidence="3" id="KW-1185">Reference proteome</keyword>
<accession>A0A7Y9XWI9</accession>
<dbReference type="InterPro" id="IPR036513">
    <property type="entry name" value="STAS_dom_sf"/>
</dbReference>
<dbReference type="Pfam" id="PF11964">
    <property type="entry name" value="SpoIIAA-like"/>
    <property type="match status" value="1"/>
</dbReference>
<gene>
    <name evidence="2" type="ORF">FHS75_002223</name>
</gene>
<comment type="caution">
    <text evidence="2">The sequence shown here is derived from an EMBL/GenBank/DDBJ whole genome shotgun (WGS) entry which is preliminary data.</text>
</comment>
<proteinExistence type="predicted"/>
<dbReference type="EMBL" id="JACBZF010000003">
    <property type="protein sequence ID" value="NYH95894.1"/>
    <property type="molecule type" value="Genomic_DNA"/>
</dbReference>
<name>A0A7Y9XWI9_9SPHN</name>
<evidence type="ECO:0000256" key="1">
    <source>
        <dbReference type="SAM" id="MobiDB-lite"/>
    </source>
</evidence>
<dbReference type="AlphaFoldDB" id="A0A7Y9XWI9"/>
<dbReference type="InterPro" id="IPR038396">
    <property type="entry name" value="SpoIIAA-like_sf"/>
</dbReference>
<dbReference type="InterPro" id="IPR021866">
    <property type="entry name" value="SpoIIAA-like"/>
</dbReference>
<reference evidence="2 3" key="1">
    <citation type="submission" date="2020-07" db="EMBL/GenBank/DDBJ databases">
        <title>Genomic Encyclopedia of Type Strains, Phase IV (KMG-IV): sequencing the most valuable type-strain genomes for metagenomic binning, comparative biology and taxonomic classification.</title>
        <authorList>
            <person name="Goeker M."/>
        </authorList>
    </citation>
    <scope>NUCLEOTIDE SEQUENCE [LARGE SCALE GENOMIC DNA]</scope>
    <source>
        <strain evidence="2 3">DSM 29043</strain>
    </source>
</reference>
<dbReference type="Proteomes" id="UP000522081">
    <property type="component" value="Unassembled WGS sequence"/>
</dbReference>
<organism evidence="2 3">
    <name type="scientific">Novosphingobium marinum</name>
    <dbReference type="NCBI Taxonomy" id="1514948"/>
    <lineage>
        <taxon>Bacteria</taxon>
        <taxon>Pseudomonadati</taxon>
        <taxon>Pseudomonadota</taxon>
        <taxon>Alphaproteobacteria</taxon>
        <taxon>Sphingomonadales</taxon>
        <taxon>Sphingomonadaceae</taxon>
        <taxon>Novosphingobium</taxon>
    </lineage>
</organism>
<protein>
    <submittedName>
        <fullName evidence="2">Uncharacterized protein</fullName>
    </submittedName>
</protein>
<sequence length="147" mass="16505">MSALELSHVPMPTARAERTSSVPTLEGAVLNLSEEDGLNLVEAARTVQTSDCDTFVAVFERSARRRNDTVPMLLALAPNFSGGLWRDLKFDIRPKDSFGRIAIVDDQKPEKRGTRIFDRLFRAELQVFPFSKRKQAENWAQARGVNA</sequence>
<dbReference type="SUPFAM" id="SSF52091">
    <property type="entry name" value="SpoIIaa-like"/>
    <property type="match status" value="1"/>
</dbReference>
<evidence type="ECO:0000313" key="2">
    <source>
        <dbReference type="EMBL" id="NYH95894.1"/>
    </source>
</evidence>
<feature type="region of interest" description="Disordered" evidence="1">
    <location>
        <begin position="1"/>
        <end position="20"/>
    </location>
</feature>
<dbReference type="RefSeq" id="WP_082892251.1">
    <property type="nucleotide sequence ID" value="NZ_BMGF01000003.1"/>
</dbReference>
<evidence type="ECO:0000313" key="3">
    <source>
        <dbReference type="Proteomes" id="UP000522081"/>
    </source>
</evidence>